<dbReference type="AlphaFoldDB" id="A0A9N9HRA1"/>
<evidence type="ECO:0000256" key="1">
    <source>
        <dbReference type="SAM" id="MobiDB-lite"/>
    </source>
</evidence>
<name>A0A9N9HRA1_9GLOM</name>
<reference evidence="2" key="1">
    <citation type="submission" date="2021-06" db="EMBL/GenBank/DDBJ databases">
        <authorList>
            <person name="Kallberg Y."/>
            <person name="Tangrot J."/>
            <person name="Rosling A."/>
        </authorList>
    </citation>
    <scope>NUCLEOTIDE SEQUENCE</scope>
    <source>
        <strain evidence="2">IN212</strain>
    </source>
</reference>
<evidence type="ECO:0000313" key="2">
    <source>
        <dbReference type="EMBL" id="CAG8701656.1"/>
    </source>
</evidence>
<dbReference type="OrthoDB" id="10618772at2759"/>
<feature type="region of interest" description="Disordered" evidence="1">
    <location>
        <begin position="113"/>
        <end position="156"/>
    </location>
</feature>
<accession>A0A9N9HRA1</accession>
<sequence length="156" mass="17147">MVKAIKSIRDSVNLIWKATYRKVVGITFDSSLRLATISLSDGYNATLKLDAPEKLIINEFAGYSGKESVIIENSNQDSDESFSQFDKNAYVRRIMANYLLIIVLTKKISKTQQENLGGSDDSRDKSSSPEANLGGSDDSYDKSSSQSDKNVSPGAY</sequence>
<proteinExistence type="predicted"/>
<dbReference type="Proteomes" id="UP000789396">
    <property type="component" value="Unassembled WGS sequence"/>
</dbReference>
<keyword evidence="3" id="KW-1185">Reference proteome</keyword>
<protein>
    <submittedName>
        <fullName evidence="2">11567_t:CDS:1</fullName>
    </submittedName>
</protein>
<organism evidence="2 3">
    <name type="scientific">Racocetra fulgida</name>
    <dbReference type="NCBI Taxonomy" id="60492"/>
    <lineage>
        <taxon>Eukaryota</taxon>
        <taxon>Fungi</taxon>
        <taxon>Fungi incertae sedis</taxon>
        <taxon>Mucoromycota</taxon>
        <taxon>Glomeromycotina</taxon>
        <taxon>Glomeromycetes</taxon>
        <taxon>Diversisporales</taxon>
        <taxon>Gigasporaceae</taxon>
        <taxon>Racocetra</taxon>
    </lineage>
</organism>
<evidence type="ECO:0000313" key="3">
    <source>
        <dbReference type="Proteomes" id="UP000789396"/>
    </source>
</evidence>
<gene>
    <name evidence="2" type="ORF">RFULGI_LOCUS10436</name>
</gene>
<dbReference type="EMBL" id="CAJVPZ010020628">
    <property type="protein sequence ID" value="CAG8701656.1"/>
    <property type="molecule type" value="Genomic_DNA"/>
</dbReference>
<comment type="caution">
    <text evidence="2">The sequence shown here is derived from an EMBL/GenBank/DDBJ whole genome shotgun (WGS) entry which is preliminary data.</text>
</comment>
<feature type="non-terminal residue" evidence="2">
    <location>
        <position position="156"/>
    </location>
</feature>